<name>A0A6G9YKT6_9NOCA</name>
<sequence length="244" mass="24845">MSRKTLAGKRIAITGGAHGVGRETALAFLAEGADIAIGDADAGAVRAIADQLTRIHGGTAVGLLLDVTDSVRFASFLACAERKLGGLDVLVNAADVMPAGPFLAESETETDRQIDVNLRAVITGTRLAAERFVRQGYGQIVNIGTAGGVPAALGVAVYSATKHGVVGLGAALDQEFAAHGVTVSTVAAGSIADAEAVADTVVACVARGLGGLITVPRARRFRPATFREALLRLLGRDPVPSGVR</sequence>
<protein>
    <submittedName>
        <fullName evidence="3">SDR family NAD(P)-dependent oxidoreductase</fullName>
    </submittedName>
</protein>
<keyword evidence="4" id="KW-1185">Reference proteome</keyword>
<dbReference type="PANTHER" id="PTHR44229:SF4">
    <property type="entry name" value="15-HYDROXYPROSTAGLANDIN DEHYDROGENASE [NAD(+)]"/>
    <property type="match status" value="1"/>
</dbReference>
<proteinExistence type="inferred from homology"/>
<dbReference type="Proteomes" id="UP000503540">
    <property type="component" value="Chromosome"/>
</dbReference>
<accession>A0A6G9YKT6</accession>
<comment type="similarity">
    <text evidence="2">Belongs to the short-chain dehydrogenases/reductases (SDR) family.</text>
</comment>
<evidence type="ECO:0000313" key="3">
    <source>
        <dbReference type="EMBL" id="QIS13822.1"/>
    </source>
</evidence>
<gene>
    <name evidence="3" type="ORF">F5544_29885</name>
</gene>
<reference evidence="3 4" key="1">
    <citation type="journal article" date="2019" name="ACS Chem. Biol.">
        <title>Identification and Mobilization of a Cryptic Antibiotic Biosynthesis Gene Locus from a Human-Pathogenic Nocardia Isolate.</title>
        <authorList>
            <person name="Herisse M."/>
            <person name="Ishida K."/>
            <person name="Porter J.L."/>
            <person name="Howden B."/>
            <person name="Hertweck C."/>
            <person name="Stinear T.P."/>
            <person name="Pidot S.J."/>
        </authorList>
    </citation>
    <scope>NUCLEOTIDE SEQUENCE [LARGE SCALE GENOMIC DNA]</scope>
    <source>
        <strain evidence="3 4">AUSMDU00012717</strain>
    </source>
</reference>
<dbReference type="Pfam" id="PF00106">
    <property type="entry name" value="adh_short"/>
    <property type="match status" value="1"/>
</dbReference>
<evidence type="ECO:0000256" key="2">
    <source>
        <dbReference type="RuleBase" id="RU000363"/>
    </source>
</evidence>
<dbReference type="InterPro" id="IPR002347">
    <property type="entry name" value="SDR_fam"/>
</dbReference>
<dbReference type="Gene3D" id="3.40.50.720">
    <property type="entry name" value="NAD(P)-binding Rossmann-like Domain"/>
    <property type="match status" value="1"/>
</dbReference>
<evidence type="ECO:0000256" key="1">
    <source>
        <dbReference type="ARBA" id="ARBA00023002"/>
    </source>
</evidence>
<organism evidence="3 4">
    <name type="scientific">Nocardia arthritidis</name>
    <dbReference type="NCBI Taxonomy" id="228602"/>
    <lineage>
        <taxon>Bacteria</taxon>
        <taxon>Bacillati</taxon>
        <taxon>Actinomycetota</taxon>
        <taxon>Actinomycetes</taxon>
        <taxon>Mycobacteriales</taxon>
        <taxon>Nocardiaceae</taxon>
        <taxon>Nocardia</taxon>
    </lineage>
</organism>
<evidence type="ECO:0000313" key="4">
    <source>
        <dbReference type="Proteomes" id="UP000503540"/>
    </source>
</evidence>
<dbReference type="CDD" id="cd05233">
    <property type="entry name" value="SDR_c"/>
    <property type="match status" value="1"/>
</dbReference>
<dbReference type="RefSeq" id="WP_167476309.1">
    <property type="nucleotide sequence ID" value="NZ_CP046172.1"/>
</dbReference>
<dbReference type="PRINTS" id="PR00080">
    <property type="entry name" value="SDRFAMILY"/>
</dbReference>
<keyword evidence="1" id="KW-0560">Oxidoreductase</keyword>
<dbReference type="GO" id="GO:0016616">
    <property type="term" value="F:oxidoreductase activity, acting on the CH-OH group of donors, NAD or NADP as acceptor"/>
    <property type="evidence" value="ECO:0007669"/>
    <property type="project" value="TreeGrafter"/>
</dbReference>
<dbReference type="PANTHER" id="PTHR44229">
    <property type="entry name" value="15-HYDROXYPROSTAGLANDIN DEHYDROGENASE [NAD(+)]"/>
    <property type="match status" value="1"/>
</dbReference>
<dbReference type="InterPro" id="IPR036291">
    <property type="entry name" value="NAD(P)-bd_dom_sf"/>
</dbReference>
<dbReference type="AlphaFoldDB" id="A0A6G9YKT6"/>
<dbReference type="PRINTS" id="PR00081">
    <property type="entry name" value="GDHRDH"/>
</dbReference>
<dbReference type="KEGG" id="nah:F5544_29885"/>
<dbReference type="GO" id="GO:0005737">
    <property type="term" value="C:cytoplasm"/>
    <property type="evidence" value="ECO:0007669"/>
    <property type="project" value="TreeGrafter"/>
</dbReference>
<dbReference type="EMBL" id="CP046172">
    <property type="protein sequence ID" value="QIS13822.1"/>
    <property type="molecule type" value="Genomic_DNA"/>
</dbReference>
<dbReference type="SUPFAM" id="SSF51735">
    <property type="entry name" value="NAD(P)-binding Rossmann-fold domains"/>
    <property type="match status" value="1"/>
</dbReference>